<keyword evidence="11" id="KW-1185">Reference proteome</keyword>
<dbReference type="RefSeq" id="XP_018274752.1">
    <property type="nucleotide sequence ID" value="XM_018413842.1"/>
</dbReference>
<dbReference type="Pfam" id="PF06645">
    <property type="entry name" value="SPC12"/>
    <property type="match status" value="1"/>
</dbReference>
<evidence type="ECO:0000256" key="1">
    <source>
        <dbReference type="ARBA" id="ARBA00004477"/>
    </source>
</evidence>
<comment type="function">
    <text evidence="8">Component of the signal peptidase complex (SPC) which catalyzes the cleavage of N-terminal signal sequences from nascent proteins as they are translocated into the lumen of the endoplasmic reticulum. Dispensable for SPC enzymatic activity.</text>
</comment>
<evidence type="ECO:0000256" key="9">
    <source>
        <dbReference type="SAM" id="Phobius"/>
    </source>
</evidence>
<gene>
    <name evidence="10" type="ORF">RHOBADRAFT_41246</name>
</gene>
<organism evidence="10 11">
    <name type="scientific">Rhodotorula graminis (strain WP1)</name>
    <dbReference type="NCBI Taxonomy" id="578459"/>
    <lineage>
        <taxon>Eukaryota</taxon>
        <taxon>Fungi</taxon>
        <taxon>Dikarya</taxon>
        <taxon>Basidiomycota</taxon>
        <taxon>Pucciniomycotina</taxon>
        <taxon>Microbotryomycetes</taxon>
        <taxon>Sporidiobolales</taxon>
        <taxon>Sporidiobolaceae</taxon>
        <taxon>Rhodotorula</taxon>
    </lineage>
</organism>
<keyword evidence="7 9" id="KW-0472">Membrane</keyword>
<protein>
    <recommendedName>
        <fullName evidence="3">Signal peptidase complex subunit 1</fullName>
    </recommendedName>
</protein>
<dbReference type="Proteomes" id="UP000053890">
    <property type="component" value="Unassembled WGS sequence"/>
</dbReference>
<keyword evidence="6 9" id="KW-1133">Transmembrane helix</keyword>
<comment type="similarity">
    <text evidence="2">Belongs to the SPCS1 family.</text>
</comment>
<accession>A0A194SD86</accession>
<dbReference type="OrthoDB" id="263893at2759"/>
<feature type="transmembrane region" description="Helical" evidence="9">
    <location>
        <begin position="33"/>
        <end position="49"/>
    </location>
</feature>
<feature type="transmembrane region" description="Helical" evidence="9">
    <location>
        <begin position="56"/>
        <end position="74"/>
    </location>
</feature>
<proteinExistence type="inferred from homology"/>
<dbReference type="GO" id="GO:0006465">
    <property type="term" value="P:signal peptide processing"/>
    <property type="evidence" value="ECO:0007669"/>
    <property type="project" value="InterPro"/>
</dbReference>
<dbReference type="InterPro" id="IPR009542">
    <property type="entry name" value="Spc1/SPCS1"/>
</dbReference>
<dbReference type="GO" id="GO:0045047">
    <property type="term" value="P:protein targeting to ER"/>
    <property type="evidence" value="ECO:0007669"/>
    <property type="project" value="TreeGrafter"/>
</dbReference>
<dbReference type="GO" id="GO:0005787">
    <property type="term" value="C:signal peptidase complex"/>
    <property type="evidence" value="ECO:0007669"/>
    <property type="project" value="InterPro"/>
</dbReference>
<evidence type="ECO:0000256" key="2">
    <source>
        <dbReference type="ARBA" id="ARBA00005245"/>
    </source>
</evidence>
<evidence type="ECO:0000256" key="4">
    <source>
        <dbReference type="ARBA" id="ARBA00022692"/>
    </source>
</evidence>
<evidence type="ECO:0000256" key="7">
    <source>
        <dbReference type="ARBA" id="ARBA00023136"/>
    </source>
</evidence>
<evidence type="ECO:0000256" key="8">
    <source>
        <dbReference type="ARBA" id="ARBA00045204"/>
    </source>
</evidence>
<sequence>MDQVRAKLDQLKASLEGNIDFVGQDLAEQRAKWLLWSSALIALLVGAVLQSVRLSLGIFAVGFFATLALVLPPLPAYTAHPVKWLDTLDEFGKPLAPEAAVAGPSETRKAR</sequence>
<evidence type="ECO:0000313" key="10">
    <source>
        <dbReference type="EMBL" id="KPV78703.1"/>
    </source>
</evidence>
<dbReference type="GeneID" id="28974291"/>
<name>A0A194SD86_RHOGW</name>
<dbReference type="STRING" id="578459.A0A194SD86"/>
<comment type="subcellular location">
    <subcellularLocation>
        <location evidence="1">Endoplasmic reticulum membrane</location>
        <topology evidence="1">Multi-pass membrane protein</topology>
    </subcellularLocation>
</comment>
<dbReference type="OMA" id="AHPVKWL"/>
<evidence type="ECO:0000256" key="3">
    <source>
        <dbReference type="ARBA" id="ARBA00017059"/>
    </source>
</evidence>
<dbReference type="AlphaFoldDB" id="A0A194SD86"/>
<dbReference type="EMBL" id="KQ474073">
    <property type="protein sequence ID" value="KPV78703.1"/>
    <property type="molecule type" value="Genomic_DNA"/>
</dbReference>
<evidence type="ECO:0000256" key="6">
    <source>
        <dbReference type="ARBA" id="ARBA00022989"/>
    </source>
</evidence>
<keyword evidence="5" id="KW-0256">Endoplasmic reticulum</keyword>
<evidence type="ECO:0000256" key="5">
    <source>
        <dbReference type="ARBA" id="ARBA00022824"/>
    </source>
</evidence>
<dbReference type="PANTHER" id="PTHR13202">
    <property type="entry name" value="MICROSOMAL SIGNAL PEPTIDASE 12 KDA SUBUNIT"/>
    <property type="match status" value="1"/>
</dbReference>
<evidence type="ECO:0000313" key="11">
    <source>
        <dbReference type="Proteomes" id="UP000053890"/>
    </source>
</evidence>
<dbReference type="PANTHER" id="PTHR13202:SF0">
    <property type="entry name" value="SIGNAL PEPTIDASE COMPLEX SUBUNIT 1"/>
    <property type="match status" value="1"/>
</dbReference>
<keyword evidence="4 9" id="KW-0812">Transmembrane</keyword>
<reference evidence="10 11" key="1">
    <citation type="journal article" date="2015" name="Front. Microbiol.">
        <title>Genome sequence of the plant growth promoting endophytic yeast Rhodotorula graminis WP1.</title>
        <authorList>
            <person name="Firrincieli A."/>
            <person name="Otillar R."/>
            <person name="Salamov A."/>
            <person name="Schmutz J."/>
            <person name="Khan Z."/>
            <person name="Redman R.S."/>
            <person name="Fleck N.D."/>
            <person name="Lindquist E."/>
            <person name="Grigoriev I.V."/>
            <person name="Doty S.L."/>
        </authorList>
    </citation>
    <scope>NUCLEOTIDE SEQUENCE [LARGE SCALE GENOMIC DNA]</scope>
    <source>
        <strain evidence="10 11">WP1</strain>
    </source>
</reference>